<dbReference type="EMBL" id="KL584977">
    <property type="protein sequence ID" value="KEQ87036.1"/>
    <property type="molecule type" value="Genomic_DNA"/>
</dbReference>
<sequence>MPSFASCYVLVYSAPEQPSRYSVGSRDRVTLSHMATTWGSSTTCKPQPSRITSLVSDADSCPGQLIVLVRSESLEHPNRLGISSTQSHLLQGPVSNGEQHGSHTGFVLISSHVKILVIRVENNSSWDQAGPVEEQLQQHPRVRIGVLREAHDTRLDTGSKTVTES</sequence>
<accession>A0A074YJG7</accession>
<dbReference type="GeneID" id="40741353"/>
<gene>
    <name evidence="1" type="ORF">M438DRAFT_160675</name>
</gene>
<dbReference type="RefSeq" id="XP_029763223.1">
    <property type="nucleotide sequence ID" value="XM_029899047.1"/>
</dbReference>
<evidence type="ECO:0000313" key="1">
    <source>
        <dbReference type="EMBL" id="KEQ87036.1"/>
    </source>
</evidence>
<evidence type="ECO:0000313" key="2">
    <source>
        <dbReference type="Proteomes" id="UP000030706"/>
    </source>
</evidence>
<dbReference type="AlphaFoldDB" id="A0A074YJG7"/>
<keyword evidence="2" id="KW-1185">Reference proteome</keyword>
<name>A0A074YJG7_AURPU</name>
<protein>
    <submittedName>
        <fullName evidence="1">Uncharacterized protein</fullName>
    </submittedName>
</protein>
<dbReference type="Proteomes" id="UP000030706">
    <property type="component" value="Unassembled WGS sequence"/>
</dbReference>
<organism evidence="1 2">
    <name type="scientific">Aureobasidium pullulans EXF-150</name>
    <dbReference type="NCBI Taxonomy" id="1043002"/>
    <lineage>
        <taxon>Eukaryota</taxon>
        <taxon>Fungi</taxon>
        <taxon>Dikarya</taxon>
        <taxon>Ascomycota</taxon>
        <taxon>Pezizomycotina</taxon>
        <taxon>Dothideomycetes</taxon>
        <taxon>Dothideomycetidae</taxon>
        <taxon>Dothideales</taxon>
        <taxon>Saccotheciaceae</taxon>
        <taxon>Aureobasidium</taxon>
    </lineage>
</organism>
<reference evidence="1 2" key="1">
    <citation type="journal article" date="2014" name="BMC Genomics">
        <title>Genome sequencing of four Aureobasidium pullulans varieties: biotechnological potential, stress tolerance, and description of new species.</title>
        <authorList>
            <person name="Gostin Ar C."/>
            <person name="Ohm R.A."/>
            <person name="Kogej T."/>
            <person name="Sonjak S."/>
            <person name="Turk M."/>
            <person name="Zajc J."/>
            <person name="Zalar P."/>
            <person name="Grube M."/>
            <person name="Sun H."/>
            <person name="Han J."/>
            <person name="Sharma A."/>
            <person name="Chiniquy J."/>
            <person name="Ngan C.Y."/>
            <person name="Lipzen A."/>
            <person name="Barry K."/>
            <person name="Grigoriev I.V."/>
            <person name="Gunde-Cimerman N."/>
        </authorList>
    </citation>
    <scope>NUCLEOTIDE SEQUENCE [LARGE SCALE GENOMIC DNA]</scope>
    <source>
        <strain evidence="1 2">EXF-150</strain>
    </source>
</reference>
<dbReference type="HOGENOM" id="CLU_1610432_0_0_1"/>
<proteinExistence type="predicted"/>